<keyword evidence="3" id="KW-1185">Reference proteome</keyword>
<evidence type="ECO:0000313" key="2">
    <source>
        <dbReference type="EMBL" id="KAK8575633.1"/>
    </source>
</evidence>
<feature type="region of interest" description="Disordered" evidence="1">
    <location>
        <begin position="1"/>
        <end position="22"/>
    </location>
</feature>
<gene>
    <name evidence="2" type="ORF">V6N12_063301</name>
</gene>
<feature type="compositionally biased region" description="Low complexity" evidence="1">
    <location>
        <begin position="56"/>
        <end position="67"/>
    </location>
</feature>
<protein>
    <submittedName>
        <fullName evidence="2">Uncharacterized protein</fullName>
    </submittedName>
</protein>
<dbReference type="EMBL" id="JBBPBM010000007">
    <property type="protein sequence ID" value="KAK8575633.1"/>
    <property type="molecule type" value="Genomic_DNA"/>
</dbReference>
<evidence type="ECO:0000313" key="3">
    <source>
        <dbReference type="Proteomes" id="UP001472677"/>
    </source>
</evidence>
<evidence type="ECO:0000256" key="1">
    <source>
        <dbReference type="SAM" id="MobiDB-lite"/>
    </source>
</evidence>
<name>A0ABR2FBD6_9ROSI</name>
<organism evidence="2 3">
    <name type="scientific">Hibiscus sabdariffa</name>
    <name type="common">roselle</name>
    <dbReference type="NCBI Taxonomy" id="183260"/>
    <lineage>
        <taxon>Eukaryota</taxon>
        <taxon>Viridiplantae</taxon>
        <taxon>Streptophyta</taxon>
        <taxon>Embryophyta</taxon>
        <taxon>Tracheophyta</taxon>
        <taxon>Spermatophyta</taxon>
        <taxon>Magnoliopsida</taxon>
        <taxon>eudicotyledons</taxon>
        <taxon>Gunneridae</taxon>
        <taxon>Pentapetalae</taxon>
        <taxon>rosids</taxon>
        <taxon>malvids</taxon>
        <taxon>Malvales</taxon>
        <taxon>Malvaceae</taxon>
        <taxon>Malvoideae</taxon>
        <taxon>Hibiscus</taxon>
    </lineage>
</organism>
<dbReference type="Proteomes" id="UP001472677">
    <property type="component" value="Unassembled WGS sequence"/>
</dbReference>
<sequence length="204" mass="22260">MDMNIGRRSSDNLQGVDSDVGKVSIQGDNSAFFQSSKVKQSLRDEKTNQGLESKSESSSIGSDKSSSAGCRSVDRMEDGALNENCFGTVFNINELAANQVFRSREDQKKMDESSDQYITGNDVDLTWVEVAEKEHAAGNGPSVIESIDRVGYFSPVSSDHVGDKDITFTRDLVHVSPRALDDVRDMGLSPITTTHDKSPVKCKS</sequence>
<comment type="caution">
    <text evidence="2">The sequence shown here is derived from an EMBL/GenBank/DDBJ whole genome shotgun (WGS) entry which is preliminary data.</text>
</comment>
<reference evidence="2 3" key="1">
    <citation type="journal article" date="2024" name="G3 (Bethesda)">
        <title>Genome assembly of Hibiscus sabdariffa L. provides insights into metabolisms of medicinal natural products.</title>
        <authorList>
            <person name="Kim T."/>
        </authorList>
    </citation>
    <scope>NUCLEOTIDE SEQUENCE [LARGE SCALE GENOMIC DNA]</scope>
    <source>
        <strain evidence="2">TK-2024</strain>
        <tissue evidence="2">Old leaves</tissue>
    </source>
</reference>
<accession>A0ABR2FBD6</accession>
<proteinExistence type="predicted"/>
<feature type="region of interest" description="Disordered" evidence="1">
    <location>
        <begin position="34"/>
        <end position="71"/>
    </location>
</feature>